<dbReference type="InterPro" id="IPR013216">
    <property type="entry name" value="Methyltransf_11"/>
</dbReference>
<dbReference type="InterPro" id="IPR029063">
    <property type="entry name" value="SAM-dependent_MTases_sf"/>
</dbReference>
<organism evidence="5 6">
    <name type="scientific">Marininema halotolerans</name>
    <dbReference type="NCBI Taxonomy" id="1155944"/>
    <lineage>
        <taxon>Bacteria</taxon>
        <taxon>Bacillati</taxon>
        <taxon>Bacillota</taxon>
        <taxon>Bacilli</taxon>
        <taxon>Bacillales</taxon>
        <taxon>Thermoactinomycetaceae</taxon>
        <taxon>Marininema</taxon>
    </lineage>
</organism>
<dbReference type="Gene3D" id="3.40.50.150">
    <property type="entry name" value="Vaccinia Virus protein VP39"/>
    <property type="match status" value="1"/>
</dbReference>
<keyword evidence="6" id="KW-1185">Reference proteome</keyword>
<sequence>MEENKSAVQKQFSRTGSRYQKSILHAKGSDLPWITQLAGSPLLALDVATGAGHTAFTLSPLAKRVIGLDLTEQMLHIAEEGARQRQLTNITWFQGDAEAIPLPDKLFDVVTCRIAAHHFPHPERAFFECRRVLVPGGTLILVDNYAPDEPQAAELINDVERLRDPSHYYAWKKDQWLEKMTAGGFTSISLQHEWTTPVELEDWFRRADTPIASRSEIRHRLATASPPLQSLFGFESTAATPHLLLHKGLWTAQRPN</sequence>
<dbReference type="EMBL" id="FPAA01000014">
    <property type="protein sequence ID" value="SFS97077.1"/>
    <property type="molecule type" value="Genomic_DNA"/>
</dbReference>
<dbReference type="PANTHER" id="PTHR44942">
    <property type="entry name" value="METHYLTRANSF_11 DOMAIN-CONTAINING PROTEIN"/>
    <property type="match status" value="1"/>
</dbReference>
<dbReference type="PANTHER" id="PTHR44942:SF4">
    <property type="entry name" value="METHYLTRANSFERASE TYPE 11 DOMAIN-CONTAINING PROTEIN"/>
    <property type="match status" value="1"/>
</dbReference>
<evidence type="ECO:0000313" key="6">
    <source>
        <dbReference type="Proteomes" id="UP000198660"/>
    </source>
</evidence>
<dbReference type="GO" id="GO:0032259">
    <property type="term" value="P:methylation"/>
    <property type="evidence" value="ECO:0007669"/>
    <property type="project" value="UniProtKB-KW"/>
</dbReference>
<name>A0A1I6U765_9BACL</name>
<dbReference type="InterPro" id="IPR051052">
    <property type="entry name" value="Diverse_substrate_MTase"/>
</dbReference>
<dbReference type="Pfam" id="PF08241">
    <property type="entry name" value="Methyltransf_11"/>
    <property type="match status" value="1"/>
</dbReference>
<dbReference type="RefSeq" id="WP_176392123.1">
    <property type="nucleotide sequence ID" value="NZ_FPAA01000014.1"/>
</dbReference>
<evidence type="ECO:0000256" key="3">
    <source>
        <dbReference type="ARBA" id="ARBA00022679"/>
    </source>
</evidence>
<evidence type="ECO:0000256" key="2">
    <source>
        <dbReference type="ARBA" id="ARBA00022603"/>
    </source>
</evidence>
<dbReference type="Proteomes" id="UP000198660">
    <property type="component" value="Unassembled WGS sequence"/>
</dbReference>
<dbReference type="GO" id="GO:0008757">
    <property type="term" value="F:S-adenosylmethionine-dependent methyltransferase activity"/>
    <property type="evidence" value="ECO:0007669"/>
    <property type="project" value="InterPro"/>
</dbReference>
<keyword evidence="5" id="KW-0830">Ubiquinone</keyword>
<keyword evidence="3" id="KW-0808">Transferase</keyword>
<protein>
    <submittedName>
        <fullName evidence="5">Ubiquinone/menaquinone biosynthesis C-methylase UbiE</fullName>
    </submittedName>
</protein>
<reference evidence="6" key="1">
    <citation type="submission" date="2016-10" db="EMBL/GenBank/DDBJ databases">
        <authorList>
            <person name="Varghese N."/>
            <person name="Submissions S."/>
        </authorList>
    </citation>
    <scope>NUCLEOTIDE SEQUENCE [LARGE SCALE GENOMIC DNA]</scope>
    <source>
        <strain evidence="6">DSM 45789</strain>
    </source>
</reference>
<evidence type="ECO:0000313" key="5">
    <source>
        <dbReference type="EMBL" id="SFS97077.1"/>
    </source>
</evidence>
<dbReference type="SUPFAM" id="SSF53335">
    <property type="entry name" value="S-adenosyl-L-methionine-dependent methyltransferases"/>
    <property type="match status" value="1"/>
</dbReference>
<accession>A0A1I6U765</accession>
<dbReference type="CDD" id="cd02440">
    <property type="entry name" value="AdoMet_MTases"/>
    <property type="match status" value="1"/>
</dbReference>
<gene>
    <name evidence="5" type="ORF">SAMN05444972_1146</name>
</gene>
<comment type="similarity">
    <text evidence="1">Belongs to the methyltransferase superfamily.</text>
</comment>
<evidence type="ECO:0000259" key="4">
    <source>
        <dbReference type="Pfam" id="PF08241"/>
    </source>
</evidence>
<dbReference type="AlphaFoldDB" id="A0A1I6U765"/>
<keyword evidence="2 5" id="KW-0489">Methyltransferase</keyword>
<feature type="domain" description="Methyltransferase type 11" evidence="4">
    <location>
        <begin position="45"/>
        <end position="141"/>
    </location>
</feature>
<proteinExistence type="inferred from homology"/>
<evidence type="ECO:0000256" key="1">
    <source>
        <dbReference type="ARBA" id="ARBA00008361"/>
    </source>
</evidence>